<name>A0A6J1BIN0_9ROSI</name>
<dbReference type="GO" id="GO:0006629">
    <property type="term" value="P:lipid metabolic process"/>
    <property type="evidence" value="ECO:0007669"/>
    <property type="project" value="InterPro"/>
</dbReference>
<dbReference type="GeneID" id="110427710"/>
<sequence length="592" mass="68085">MNQLFSSGSEVASFVVSSGLLKLSWAKNLDCYGGVNLNEQHTLGFPLRYKAYQEAKFNIIAFVTSPICTKSHLQEAELVSSTALRETFPLAEFLRSNGNSSIHKEAIMLFGGHMNELLQLKNQYRSSSKPLIVTGHSLGGSVASLFTLWLLESLDVSAAKRPLCLTFGSPLVGDKGFQQSISEHPAWTSCFLHVVTGKDSIPRLFIPPHNLHTMGLTSQPDFYRPFGTFLLCFNMGCICSDNPEAISELLVAMGMGGTRNEEQLVVDYGKIVEQLESWIIFKGISQLSEFMPNSLRAGTILLLEAIGLQKRQQQQQQNNDFDKLIEKLEKLEESCMLNKRKVFDPAKKLNDIKIKMAFLEWYKKVSKAEEIGYYDCYKNQFSKRDRDIVKLKKFLTNYWKEIVAQAEKKPHKDGVYFRTRWLYAGTNYRRMIEPLDIADYYKAGQKNYINNGRSDHYKKMEQWLEEAEKQSGFSINSKKQNVDVILTYDSCFWARVEEARIWCKTLENADATITDRGSSRQNLMKFELYVMEQIKKSAVSSEIFLKDSSFMQWWKEYEKIIEPYHNLPLTDFMKNCKYHQYGSECLVLSLKI</sequence>
<dbReference type="RefSeq" id="XP_021298943.1">
    <property type="nucleotide sequence ID" value="XM_021443268.1"/>
</dbReference>
<keyword evidence="9" id="KW-1185">Reference proteome</keyword>
<dbReference type="Pfam" id="PF01764">
    <property type="entry name" value="Lipase_3"/>
    <property type="match status" value="1"/>
</dbReference>
<keyword evidence="5" id="KW-0611">Plant defense</keyword>
<dbReference type="InterPro" id="IPR029058">
    <property type="entry name" value="AB_hydrolase_fold"/>
</dbReference>
<dbReference type="Pfam" id="PF18117">
    <property type="entry name" value="EDS1_EP"/>
    <property type="match status" value="1"/>
</dbReference>
<dbReference type="Proteomes" id="UP000504621">
    <property type="component" value="Unplaced"/>
</dbReference>
<evidence type="ECO:0000256" key="4">
    <source>
        <dbReference type="ARBA" id="ARBA00022801"/>
    </source>
</evidence>
<dbReference type="AlphaFoldDB" id="A0A6J1BIN0"/>
<dbReference type="OrthoDB" id="438440at2759"/>
<evidence type="ECO:0000256" key="1">
    <source>
        <dbReference type="ARBA" id="ARBA00004123"/>
    </source>
</evidence>
<dbReference type="PANTHER" id="PTHR46898">
    <property type="entry name" value="SENESCENCE-ASSOCIATED CARBOXYLESTERASE 101"/>
    <property type="match status" value="1"/>
</dbReference>
<proteinExistence type="predicted"/>
<evidence type="ECO:0000259" key="8">
    <source>
        <dbReference type="Pfam" id="PF18117"/>
    </source>
</evidence>
<evidence type="ECO:0000256" key="3">
    <source>
        <dbReference type="ARBA" id="ARBA00022490"/>
    </source>
</evidence>
<evidence type="ECO:0000256" key="5">
    <source>
        <dbReference type="ARBA" id="ARBA00022821"/>
    </source>
</evidence>
<evidence type="ECO:0000259" key="7">
    <source>
        <dbReference type="Pfam" id="PF01764"/>
    </source>
</evidence>
<evidence type="ECO:0000313" key="10">
    <source>
        <dbReference type="RefSeq" id="XP_021298943.1"/>
    </source>
</evidence>
<keyword evidence="4" id="KW-0378">Hydrolase</keyword>
<dbReference type="InterPro" id="IPR002921">
    <property type="entry name" value="Fungal_lipase-type"/>
</dbReference>
<evidence type="ECO:0000256" key="6">
    <source>
        <dbReference type="ARBA" id="ARBA00023242"/>
    </source>
</evidence>
<dbReference type="SUPFAM" id="SSF53474">
    <property type="entry name" value="alpha/beta-Hydrolases"/>
    <property type="match status" value="1"/>
</dbReference>
<dbReference type="GO" id="GO:0052689">
    <property type="term" value="F:carboxylic ester hydrolase activity"/>
    <property type="evidence" value="ECO:0007669"/>
    <property type="project" value="InterPro"/>
</dbReference>
<dbReference type="InterPro" id="IPR041266">
    <property type="entry name" value="EDS1_EP"/>
</dbReference>
<keyword evidence="6" id="KW-0539">Nucleus</keyword>
<feature type="domain" description="EDS1 EP" evidence="8">
    <location>
        <begin position="359"/>
        <end position="572"/>
    </location>
</feature>
<dbReference type="InterPro" id="IPR044603">
    <property type="entry name" value="SAG101-like"/>
</dbReference>
<dbReference type="GO" id="GO:0005634">
    <property type="term" value="C:nucleus"/>
    <property type="evidence" value="ECO:0007669"/>
    <property type="project" value="UniProtKB-SubCell"/>
</dbReference>
<evidence type="ECO:0000256" key="2">
    <source>
        <dbReference type="ARBA" id="ARBA00004496"/>
    </source>
</evidence>
<dbReference type="PANTHER" id="PTHR46898:SF3">
    <property type="entry name" value="FUNGAL LIPASE-LIKE DOMAIN-CONTAINING PROTEIN"/>
    <property type="match status" value="1"/>
</dbReference>
<dbReference type="Gene3D" id="3.40.50.1820">
    <property type="entry name" value="alpha/beta hydrolase"/>
    <property type="match status" value="1"/>
</dbReference>
<reference evidence="10" key="1">
    <citation type="submission" date="2025-08" db="UniProtKB">
        <authorList>
            <consortium name="RefSeq"/>
        </authorList>
    </citation>
    <scope>IDENTIFICATION</scope>
    <source>
        <tissue evidence="10">Leaf</tissue>
    </source>
</reference>
<dbReference type="GO" id="GO:0006952">
    <property type="term" value="P:defense response"/>
    <property type="evidence" value="ECO:0007669"/>
    <property type="project" value="UniProtKB-KW"/>
</dbReference>
<comment type="subcellular location">
    <subcellularLocation>
        <location evidence="2">Cytoplasm</location>
    </subcellularLocation>
    <subcellularLocation>
        <location evidence="1">Nucleus</location>
    </subcellularLocation>
</comment>
<feature type="domain" description="Fungal lipase-type" evidence="7">
    <location>
        <begin position="111"/>
        <end position="205"/>
    </location>
</feature>
<organism evidence="9 10">
    <name type="scientific">Herrania umbratica</name>
    <dbReference type="NCBI Taxonomy" id="108875"/>
    <lineage>
        <taxon>Eukaryota</taxon>
        <taxon>Viridiplantae</taxon>
        <taxon>Streptophyta</taxon>
        <taxon>Embryophyta</taxon>
        <taxon>Tracheophyta</taxon>
        <taxon>Spermatophyta</taxon>
        <taxon>Magnoliopsida</taxon>
        <taxon>eudicotyledons</taxon>
        <taxon>Gunneridae</taxon>
        <taxon>Pentapetalae</taxon>
        <taxon>rosids</taxon>
        <taxon>malvids</taxon>
        <taxon>Malvales</taxon>
        <taxon>Malvaceae</taxon>
        <taxon>Byttnerioideae</taxon>
        <taxon>Herrania</taxon>
    </lineage>
</organism>
<evidence type="ECO:0000313" key="9">
    <source>
        <dbReference type="Proteomes" id="UP000504621"/>
    </source>
</evidence>
<dbReference type="GO" id="GO:0005737">
    <property type="term" value="C:cytoplasm"/>
    <property type="evidence" value="ECO:0007669"/>
    <property type="project" value="UniProtKB-SubCell"/>
</dbReference>
<gene>
    <name evidence="10" type="primary">LOC110427710</name>
</gene>
<protein>
    <submittedName>
        <fullName evidence="10">Senescence-associated carboxylesterase 101 isoform X1</fullName>
    </submittedName>
</protein>
<keyword evidence="3" id="KW-0963">Cytoplasm</keyword>
<accession>A0A6J1BIN0</accession>